<dbReference type="AlphaFoldDB" id="A0A8J2RLC4"/>
<dbReference type="Proteomes" id="UP000789390">
    <property type="component" value="Unassembled WGS sequence"/>
</dbReference>
<evidence type="ECO:0000256" key="2">
    <source>
        <dbReference type="SAM" id="Phobius"/>
    </source>
</evidence>
<keyword evidence="4" id="KW-1185">Reference proteome</keyword>
<organism evidence="3 4">
    <name type="scientific">Daphnia galeata</name>
    <dbReference type="NCBI Taxonomy" id="27404"/>
    <lineage>
        <taxon>Eukaryota</taxon>
        <taxon>Metazoa</taxon>
        <taxon>Ecdysozoa</taxon>
        <taxon>Arthropoda</taxon>
        <taxon>Crustacea</taxon>
        <taxon>Branchiopoda</taxon>
        <taxon>Diplostraca</taxon>
        <taxon>Cladocera</taxon>
        <taxon>Anomopoda</taxon>
        <taxon>Daphniidae</taxon>
        <taxon>Daphnia</taxon>
    </lineage>
</organism>
<keyword evidence="2" id="KW-0472">Membrane</keyword>
<gene>
    <name evidence="3" type="ORF">DGAL_LOCUS9879</name>
</gene>
<evidence type="ECO:0000256" key="1">
    <source>
        <dbReference type="SAM" id="MobiDB-lite"/>
    </source>
</evidence>
<dbReference type="EMBL" id="CAKKLH010000231">
    <property type="protein sequence ID" value="CAH0106722.1"/>
    <property type="molecule type" value="Genomic_DNA"/>
</dbReference>
<reference evidence="3" key="1">
    <citation type="submission" date="2021-11" db="EMBL/GenBank/DDBJ databases">
        <authorList>
            <person name="Schell T."/>
        </authorList>
    </citation>
    <scope>NUCLEOTIDE SEQUENCE</scope>
    <source>
        <strain evidence="3">M5</strain>
    </source>
</reference>
<feature type="region of interest" description="Disordered" evidence="1">
    <location>
        <begin position="1"/>
        <end position="22"/>
    </location>
</feature>
<accession>A0A8J2RLC4</accession>
<evidence type="ECO:0000313" key="4">
    <source>
        <dbReference type="Proteomes" id="UP000789390"/>
    </source>
</evidence>
<evidence type="ECO:0000313" key="3">
    <source>
        <dbReference type="EMBL" id="CAH0106722.1"/>
    </source>
</evidence>
<protein>
    <submittedName>
        <fullName evidence="3">Uncharacterized protein</fullName>
    </submittedName>
</protein>
<name>A0A8J2RLC4_9CRUS</name>
<keyword evidence="2" id="KW-0812">Transmembrane</keyword>
<keyword evidence="2" id="KW-1133">Transmembrane helix</keyword>
<comment type="caution">
    <text evidence="3">The sequence shown here is derived from an EMBL/GenBank/DDBJ whole genome shotgun (WGS) entry which is preliminary data.</text>
</comment>
<feature type="transmembrane region" description="Helical" evidence="2">
    <location>
        <begin position="69"/>
        <end position="89"/>
    </location>
</feature>
<sequence>MGLMKRRSEQKKTSFKSEESEEEKKIKEIECVARRCRDEIENRNVDSFHVINFLFLVFLRRRLVLRYLLADYVLLIPAVITIVKCLFVYNNGTIIPLNENIYDPRELLPKEEYSDFNWPAIKWALGFICPIPRYCDIIKYASKAKRTKVKTDDDTKNIYFLAMIWEDAELIQLRQFDCFMESTP</sequence>
<proteinExistence type="predicted"/>